<proteinExistence type="predicted"/>
<dbReference type="AlphaFoldDB" id="A0A4C1YHM7"/>
<reference evidence="1 2" key="1">
    <citation type="journal article" date="2019" name="Commun. Biol.">
        <title>The bagworm genome reveals a unique fibroin gene that provides high tensile strength.</title>
        <authorList>
            <person name="Kono N."/>
            <person name="Nakamura H."/>
            <person name="Ohtoshi R."/>
            <person name="Tomita M."/>
            <person name="Numata K."/>
            <person name="Arakawa K."/>
        </authorList>
    </citation>
    <scope>NUCLEOTIDE SEQUENCE [LARGE SCALE GENOMIC DNA]</scope>
</reference>
<dbReference type="EMBL" id="BGZK01001212">
    <property type="protein sequence ID" value="GBP74550.1"/>
    <property type="molecule type" value="Genomic_DNA"/>
</dbReference>
<accession>A0A4C1YHM7</accession>
<name>A0A4C1YHM7_EUMVA</name>
<evidence type="ECO:0000313" key="1">
    <source>
        <dbReference type="EMBL" id="GBP74550.1"/>
    </source>
</evidence>
<comment type="caution">
    <text evidence="1">The sequence shown here is derived from an EMBL/GenBank/DDBJ whole genome shotgun (WGS) entry which is preliminary data.</text>
</comment>
<dbReference type="Proteomes" id="UP000299102">
    <property type="component" value="Unassembled WGS sequence"/>
</dbReference>
<gene>
    <name evidence="1" type="ORF">EVAR_59485_1</name>
</gene>
<organism evidence="1 2">
    <name type="scientific">Eumeta variegata</name>
    <name type="common">Bagworm moth</name>
    <name type="synonym">Eumeta japonica</name>
    <dbReference type="NCBI Taxonomy" id="151549"/>
    <lineage>
        <taxon>Eukaryota</taxon>
        <taxon>Metazoa</taxon>
        <taxon>Ecdysozoa</taxon>
        <taxon>Arthropoda</taxon>
        <taxon>Hexapoda</taxon>
        <taxon>Insecta</taxon>
        <taxon>Pterygota</taxon>
        <taxon>Neoptera</taxon>
        <taxon>Endopterygota</taxon>
        <taxon>Lepidoptera</taxon>
        <taxon>Glossata</taxon>
        <taxon>Ditrysia</taxon>
        <taxon>Tineoidea</taxon>
        <taxon>Psychidae</taxon>
        <taxon>Oiketicinae</taxon>
        <taxon>Eumeta</taxon>
    </lineage>
</organism>
<sequence>MVKIKFTLLASNRGVRGASAESLSRGVAIDNIARGGGKWVKFARRRGAAGARYPRSCPLKVYRPSETGCAFLKRRRSAVVRSRLPVNRYFYFLSSFSLP</sequence>
<evidence type="ECO:0000313" key="2">
    <source>
        <dbReference type="Proteomes" id="UP000299102"/>
    </source>
</evidence>
<protein>
    <submittedName>
        <fullName evidence="1">Uncharacterized protein</fullName>
    </submittedName>
</protein>
<keyword evidence="2" id="KW-1185">Reference proteome</keyword>